<organism evidence="2 3">
    <name type="scientific">Austropuccinia psidii MF-1</name>
    <dbReference type="NCBI Taxonomy" id="1389203"/>
    <lineage>
        <taxon>Eukaryota</taxon>
        <taxon>Fungi</taxon>
        <taxon>Dikarya</taxon>
        <taxon>Basidiomycota</taxon>
        <taxon>Pucciniomycotina</taxon>
        <taxon>Pucciniomycetes</taxon>
        <taxon>Pucciniales</taxon>
        <taxon>Sphaerophragmiaceae</taxon>
        <taxon>Austropuccinia</taxon>
    </lineage>
</organism>
<proteinExistence type="predicted"/>
<reference evidence="2" key="1">
    <citation type="submission" date="2021-03" db="EMBL/GenBank/DDBJ databases">
        <title>Draft genome sequence of rust myrtle Austropuccinia psidii MF-1, a brazilian biotype.</title>
        <authorList>
            <person name="Quecine M.C."/>
            <person name="Pachon D.M.R."/>
            <person name="Bonatelli M.L."/>
            <person name="Correr F.H."/>
            <person name="Franceschini L.M."/>
            <person name="Leite T.F."/>
            <person name="Margarido G.R.A."/>
            <person name="Almeida C.A."/>
            <person name="Ferrarezi J.A."/>
            <person name="Labate C.A."/>
        </authorList>
    </citation>
    <scope>NUCLEOTIDE SEQUENCE</scope>
    <source>
        <strain evidence="2">MF-1</strain>
    </source>
</reference>
<dbReference type="Proteomes" id="UP000765509">
    <property type="component" value="Unassembled WGS sequence"/>
</dbReference>
<gene>
    <name evidence="2" type="ORF">O181_002665</name>
</gene>
<sequence>MNWNGDGLSIWSLENTPEKPAWITLEDNHIEGICVIEICIDFFKKAKESYKMYENCHILSQLLMKNCKDPSSSSKLDELWKKACDEKSFHLLHGILYHSAKPTCVTTLPDIASKKTLLHELHERNVYGHISEHRTLERVKVCSWSQKKRKDVLEYFQACDRFHNKNRDTEKKFGMMIQILEPKFPWEIINTDCVTVLPPAGDRSFNECLVLVDRYRKTPMFLSFHKDGTAMDTAIMI</sequence>
<dbReference type="AlphaFoldDB" id="A0A9Q3BCW6"/>
<protein>
    <recommendedName>
        <fullName evidence="1">Integrase zinc-binding domain-containing protein</fullName>
    </recommendedName>
</protein>
<keyword evidence="3" id="KW-1185">Reference proteome</keyword>
<evidence type="ECO:0000259" key="1">
    <source>
        <dbReference type="Pfam" id="PF17921"/>
    </source>
</evidence>
<dbReference type="InterPro" id="IPR041588">
    <property type="entry name" value="Integrase_H2C2"/>
</dbReference>
<name>A0A9Q3BCW6_9BASI</name>
<evidence type="ECO:0000313" key="2">
    <source>
        <dbReference type="EMBL" id="MBW0462950.1"/>
    </source>
</evidence>
<feature type="domain" description="Integrase zinc-binding" evidence="1">
    <location>
        <begin position="113"/>
        <end position="162"/>
    </location>
</feature>
<accession>A0A9Q3BCW6</accession>
<comment type="caution">
    <text evidence="2">The sequence shown here is derived from an EMBL/GenBank/DDBJ whole genome shotgun (WGS) entry which is preliminary data.</text>
</comment>
<dbReference type="Pfam" id="PF17921">
    <property type="entry name" value="Integrase_H2C2"/>
    <property type="match status" value="1"/>
</dbReference>
<dbReference type="Gene3D" id="1.10.340.70">
    <property type="match status" value="1"/>
</dbReference>
<evidence type="ECO:0000313" key="3">
    <source>
        <dbReference type="Proteomes" id="UP000765509"/>
    </source>
</evidence>
<dbReference type="EMBL" id="AVOT02000458">
    <property type="protein sequence ID" value="MBW0462950.1"/>
    <property type="molecule type" value="Genomic_DNA"/>
</dbReference>